<dbReference type="RefSeq" id="WP_041065985.1">
    <property type="nucleotide sequence ID" value="NZ_AP012273.1"/>
</dbReference>
<dbReference type="EMBL" id="AP012273">
    <property type="protein sequence ID" value="BAO43844.1"/>
    <property type="molecule type" value="Genomic_DNA"/>
</dbReference>
<gene>
    <name evidence="2" type="ORF">TBH_C0911</name>
</gene>
<dbReference type="KEGG" id="tbn:TBH_C0911"/>
<name>A0A7U6GHS1_9GAMM</name>
<dbReference type="InterPro" id="IPR006058">
    <property type="entry name" value="2Fe2S_fd_BS"/>
</dbReference>
<dbReference type="PROSITE" id="PS51085">
    <property type="entry name" value="2FE2S_FER_2"/>
    <property type="match status" value="1"/>
</dbReference>
<dbReference type="InterPro" id="IPR012675">
    <property type="entry name" value="Beta-grasp_dom_sf"/>
</dbReference>
<dbReference type="Proteomes" id="UP000031631">
    <property type="component" value="Chromosome"/>
</dbReference>
<accession>A0A7U6GHS1</accession>
<protein>
    <submittedName>
        <fullName evidence="2">Ferredoxin</fullName>
    </submittedName>
</protein>
<dbReference type="Gene3D" id="3.10.20.30">
    <property type="match status" value="1"/>
</dbReference>
<organism evidence="2 3">
    <name type="scientific">Thiolapillus brandeum</name>
    <dbReference type="NCBI Taxonomy" id="1076588"/>
    <lineage>
        <taxon>Bacteria</taxon>
        <taxon>Pseudomonadati</taxon>
        <taxon>Pseudomonadota</taxon>
        <taxon>Gammaproteobacteria</taxon>
        <taxon>Chromatiales</taxon>
        <taxon>Sedimenticolaceae</taxon>
        <taxon>Thiolapillus</taxon>
    </lineage>
</organism>
<dbReference type="InterPro" id="IPR001041">
    <property type="entry name" value="2Fe-2S_ferredoxin-type"/>
</dbReference>
<dbReference type="SUPFAM" id="SSF54292">
    <property type="entry name" value="2Fe-2S ferredoxin-like"/>
    <property type="match status" value="1"/>
</dbReference>
<dbReference type="Pfam" id="PF00111">
    <property type="entry name" value="Fer2"/>
    <property type="match status" value="1"/>
</dbReference>
<keyword evidence="3" id="KW-1185">Reference proteome</keyword>
<evidence type="ECO:0000313" key="2">
    <source>
        <dbReference type="EMBL" id="BAO43844.1"/>
    </source>
</evidence>
<evidence type="ECO:0000313" key="3">
    <source>
        <dbReference type="Proteomes" id="UP000031631"/>
    </source>
</evidence>
<dbReference type="PROSITE" id="PS00197">
    <property type="entry name" value="2FE2S_FER_1"/>
    <property type="match status" value="1"/>
</dbReference>
<sequence length="124" mass="13549">MVNRYQITIEDTGETYSCLEGQHLLKGMASMGKRGIPSGCHGGGCGVCKIRISGSREAYRTLPMSREHVTEAEEKEGIVLACRTFPLADLRLEVLGKIKKNVLRNSSSGYVFGQPIKTKKTVSS</sequence>
<dbReference type="GO" id="GO:0051537">
    <property type="term" value="F:2 iron, 2 sulfur cluster binding"/>
    <property type="evidence" value="ECO:0007669"/>
    <property type="project" value="InterPro"/>
</dbReference>
<proteinExistence type="predicted"/>
<evidence type="ECO:0000259" key="1">
    <source>
        <dbReference type="PROSITE" id="PS51085"/>
    </source>
</evidence>
<reference evidence="2 3" key="1">
    <citation type="journal article" date="2014" name="PLoS ONE">
        <title>Physiological and genomic features of a novel sulfur-oxidizing gammaproteobacterium belonging to a previously uncultivated symbiotic lineage isolated from a hydrothermal vent.</title>
        <authorList>
            <person name="Nunoura T."/>
            <person name="Takaki Y."/>
            <person name="Kazama H."/>
            <person name="Kakuta J."/>
            <person name="Shimamura S."/>
            <person name="Makita H."/>
            <person name="Hirai M."/>
            <person name="Miyazaki M."/>
            <person name="Takai K."/>
        </authorList>
    </citation>
    <scope>NUCLEOTIDE SEQUENCE [LARGE SCALE GENOMIC DNA]</scope>
    <source>
        <strain evidence="2 3">Hiromi1</strain>
    </source>
</reference>
<dbReference type="InterPro" id="IPR036010">
    <property type="entry name" value="2Fe-2S_ferredoxin-like_sf"/>
</dbReference>
<feature type="domain" description="2Fe-2S ferredoxin-type" evidence="1">
    <location>
        <begin position="3"/>
        <end position="98"/>
    </location>
</feature>
<dbReference type="OrthoDB" id="9133614at2"/>
<dbReference type="AlphaFoldDB" id="A0A7U6GHS1"/>